<organism evidence="2 3">
    <name type="scientific">Trametes pubescens</name>
    <name type="common">White-rot fungus</name>
    <dbReference type="NCBI Taxonomy" id="154538"/>
    <lineage>
        <taxon>Eukaryota</taxon>
        <taxon>Fungi</taxon>
        <taxon>Dikarya</taxon>
        <taxon>Basidiomycota</taxon>
        <taxon>Agaricomycotina</taxon>
        <taxon>Agaricomycetes</taxon>
        <taxon>Polyporales</taxon>
        <taxon>Polyporaceae</taxon>
        <taxon>Trametes</taxon>
    </lineage>
</organism>
<dbReference type="OMA" id="GRENDMQ"/>
<evidence type="ECO:0000313" key="2">
    <source>
        <dbReference type="EMBL" id="OJT06960.1"/>
    </source>
</evidence>
<dbReference type="Proteomes" id="UP000184267">
    <property type="component" value="Unassembled WGS sequence"/>
</dbReference>
<keyword evidence="3" id="KW-1185">Reference proteome</keyword>
<dbReference type="EMBL" id="MNAD01001233">
    <property type="protein sequence ID" value="OJT06960.1"/>
    <property type="molecule type" value="Genomic_DNA"/>
</dbReference>
<feature type="compositionally biased region" description="Low complexity" evidence="1">
    <location>
        <begin position="217"/>
        <end position="226"/>
    </location>
</feature>
<feature type="compositionally biased region" description="Polar residues" evidence="1">
    <location>
        <begin position="39"/>
        <end position="48"/>
    </location>
</feature>
<dbReference type="AlphaFoldDB" id="A0A1M2VH99"/>
<evidence type="ECO:0000313" key="3">
    <source>
        <dbReference type="Proteomes" id="UP000184267"/>
    </source>
</evidence>
<sequence length="303" mass="31717">MASTFYSSFFSSGLLSQHSPRPLTPRPSSPTTPRAALTSLASDDTTPTAPVVAQDVFSTNESQVLPSISVASPAADGDSRPRLRRRRSSLAGAASPLATMKSSAPMRQAAASVQRQNLVRRARAGSDASILSTATASSVSSFCPNGPDSAFTATQRPTGFMGRLRSGSLGTALLRPRRGLRRAAPPMPAPPPSAPLPDVPPVPTTPSRQLPTIIASPTQPTTPLRRPLARRSQTCDNYDLTAAPFTVAGASPMCVTDEEDTFAAACAGVPSSPGYALGRENDMQLDYPSPIDGAAFDWGRRNN</sequence>
<dbReference type="OrthoDB" id="3062963at2759"/>
<comment type="caution">
    <text evidence="2">The sequence shown here is derived from an EMBL/GenBank/DDBJ whole genome shotgun (WGS) entry which is preliminary data.</text>
</comment>
<protein>
    <submittedName>
        <fullName evidence="2">Uncharacterized protein</fullName>
    </submittedName>
</protein>
<accession>A0A1M2VH99</accession>
<feature type="region of interest" description="Disordered" evidence="1">
    <location>
        <begin position="208"/>
        <end position="230"/>
    </location>
</feature>
<feature type="compositionally biased region" description="Low complexity" evidence="1">
    <location>
        <begin position="1"/>
        <end position="21"/>
    </location>
</feature>
<feature type="region of interest" description="Disordered" evidence="1">
    <location>
        <begin position="68"/>
        <end position="92"/>
    </location>
</feature>
<gene>
    <name evidence="2" type="ORF">TRAPUB_2161</name>
</gene>
<reference evidence="2 3" key="1">
    <citation type="submission" date="2016-10" db="EMBL/GenBank/DDBJ databases">
        <title>Genome sequence of the basidiomycete white-rot fungus Trametes pubescens.</title>
        <authorList>
            <person name="Makela M.R."/>
            <person name="Granchi Z."/>
            <person name="Peng M."/>
            <person name="De Vries R.P."/>
            <person name="Grigoriev I."/>
            <person name="Riley R."/>
            <person name="Hilden K."/>
        </authorList>
    </citation>
    <scope>NUCLEOTIDE SEQUENCE [LARGE SCALE GENOMIC DNA]</scope>
    <source>
        <strain evidence="2 3">FBCC735</strain>
    </source>
</reference>
<name>A0A1M2VH99_TRAPU</name>
<proteinExistence type="predicted"/>
<evidence type="ECO:0000256" key="1">
    <source>
        <dbReference type="SAM" id="MobiDB-lite"/>
    </source>
</evidence>
<feature type="region of interest" description="Disordered" evidence="1">
    <location>
        <begin position="1"/>
        <end position="50"/>
    </location>
</feature>